<dbReference type="EMBL" id="CAVNYO010000138">
    <property type="protein sequence ID" value="CAK5268819.1"/>
    <property type="molecule type" value="Genomic_DNA"/>
</dbReference>
<protein>
    <submittedName>
        <fullName evidence="1">Uncharacterized protein</fullName>
    </submittedName>
</protein>
<gene>
    <name evidence="1" type="ORF">MYCIT1_LOCUS12103</name>
</gene>
<name>A0AAD2H626_9AGAR</name>
<dbReference type="AlphaFoldDB" id="A0AAD2H626"/>
<evidence type="ECO:0000313" key="1">
    <source>
        <dbReference type="EMBL" id="CAK5268819.1"/>
    </source>
</evidence>
<proteinExistence type="predicted"/>
<sequence>MSNLTRHLMVLPSMVCLPKGESLSMIPLGPLKADAMSALVEKIEVGLSIVVTTEDPVQPPFSSENRGNLLVGDACNIYSDWRCRTSQSRMLSKVSSFLASAVSRACA</sequence>
<keyword evidence="2" id="KW-1185">Reference proteome</keyword>
<dbReference type="Proteomes" id="UP001295794">
    <property type="component" value="Unassembled WGS sequence"/>
</dbReference>
<reference evidence="1" key="1">
    <citation type="submission" date="2023-11" db="EMBL/GenBank/DDBJ databases">
        <authorList>
            <person name="De Vega J J."/>
            <person name="De Vega J J."/>
        </authorList>
    </citation>
    <scope>NUCLEOTIDE SEQUENCE</scope>
</reference>
<evidence type="ECO:0000313" key="2">
    <source>
        <dbReference type="Proteomes" id="UP001295794"/>
    </source>
</evidence>
<accession>A0AAD2H626</accession>
<organism evidence="1 2">
    <name type="scientific">Mycena citricolor</name>
    <dbReference type="NCBI Taxonomy" id="2018698"/>
    <lineage>
        <taxon>Eukaryota</taxon>
        <taxon>Fungi</taxon>
        <taxon>Dikarya</taxon>
        <taxon>Basidiomycota</taxon>
        <taxon>Agaricomycotina</taxon>
        <taxon>Agaricomycetes</taxon>
        <taxon>Agaricomycetidae</taxon>
        <taxon>Agaricales</taxon>
        <taxon>Marasmiineae</taxon>
        <taxon>Mycenaceae</taxon>
        <taxon>Mycena</taxon>
    </lineage>
</organism>
<comment type="caution">
    <text evidence="1">The sequence shown here is derived from an EMBL/GenBank/DDBJ whole genome shotgun (WGS) entry which is preliminary data.</text>
</comment>